<comment type="similarity">
    <text evidence="1">Belongs to the UPF0065 (bug) family.</text>
</comment>
<dbReference type="PANTHER" id="PTHR42928:SF5">
    <property type="entry name" value="BLR1237 PROTEIN"/>
    <property type="match status" value="1"/>
</dbReference>
<feature type="signal peptide" evidence="2">
    <location>
        <begin position="1"/>
        <end position="20"/>
    </location>
</feature>
<dbReference type="PANTHER" id="PTHR42928">
    <property type="entry name" value="TRICARBOXYLATE-BINDING PROTEIN"/>
    <property type="match status" value="1"/>
</dbReference>
<dbReference type="EMBL" id="CP137852">
    <property type="protein sequence ID" value="WPB84782.1"/>
    <property type="molecule type" value="Genomic_DNA"/>
</dbReference>
<dbReference type="CDD" id="cd13578">
    <property type="entry name" value="PBP2_Bug27"/>
    <property type="match status" value="1"/>
</dbReference>
<dbReference type="Proteomes" id="UP001305521">
    <property type="component" value="Chromosome"/>
</dbReference>
<sequence length="322" mass="33481">MNLLRRLLLSAPLLPLAAQAQEAWPARGTIRFVVPGPAGGAGDVTARLVMERLAARLGQQIVVENRPGAGTNIGMTLVARAAPDGYVLGLASIASHAVNRSLYRNLPFDPVADFAPVSLLALVPNMMVVPPGLPVSNLAEFVAFARARPGQINFGSVGAGSSQHLAGAQFAQATGIELQHIPYNAGGQMNTDLMEGRIQVLFQSVSAVAELARAGRVRPLAVTGTERIAAFPEVPTLREGGVDIVSTGWFGVVAPAQTPAAILDRLHAETIAALAEPELAARLAAGGSLPRASASRADFARFMAEETARWAPVVRATGATAD</sequence>
<accession>A0ABZ0PGP7</accession>
<gene>
    <name evidence="3" type="ORF">R9Z33_22145</name>
</gene>
<dbReference type="RefSeq" id="WP_318648746.1">
    <property type="nucleotide sequence ID" value="NZ_CP137852.1"/>
</dbReference>
<dbReference type="SUPFAM" id="SSF53850">
    <property type="entry name" value="Periplasmic binding protein-like II"/>
    <property type="match status" value="1"/>
</dbReference>
<feature type="chain" id="PRO_5045663124" evidence="2">
    <location>
        <begin position="21"/>
        <end position="322"/>
    </location>
</feature>
<proteinExistence type="inferred from homology"/>
<evidence type="ECO:0000256" key="1">
    <source>
        <dbReference type="ARBA" id="ARBA00006987"/>
    </source>
</evidence>
<dbReference type="Gene3D" id="3.40.190.150">
    <property type="entry name" value="Bordetella uptake gene, domain 1"/>
    <property type="match status" value="1"/>
</dbReference>
<dbReference type="Gene3D" id="3.40.190.10">
    <property type="entry name" value="Periplasmic binding protein-like II"/>
    <property type="match status" value="1"/>
</dbReference>
<evidence type="ECO:0000256" key="2">
    <source>
        <dbReference type="SAM" id="SignalP"/>
    </source>
</evidence>
<dbReference type="InterPro" id="IPR005064">
    <property type="entry name" value="BUG"/>
</dbReference>
<name>A0ABZ0PGP7_9PROT</name>
<organism evidence="3 4">
    <name type="scientific">Sediminicoccus rosea</name>
    <dbReference type="NCBI Taxonomy" id="1225128"/>
    <lineage>
        <taxon>Bacteria</taxon>
        <taxon>Pseudomonadati</taxon>
        <taxon>Pseudomonadota</taxon>
        <taxon>Alphaproteobacteria</taxon>
        <taxon>Acetobacterales</taxon>
        <taxon>Roseomonadaceae</taxon>
        <taxon>Sediminicoccus</taxon>
    </lineage>
</organism>
<dbReference type="InterPro" id="IPR042100">
    <property type="entry name" value="Bug_dom1"/>
</dbReference>
<dbReference type="PIRSF" id="PIRSF017082">
    <property type="entry name" value="YflP"/>
    <property type="match status" value="1"/>
</dbReference>
<keyword evidence="2" id="KW-0732">Signal</keyword>
<reference evidence="3 4" key="1">
    <citation type="submission" date="2023-11" db="EMBL/GenBank/DDBJ databases">
        <title>Arctic aerobic anoxygenic photoheterotroph Sediminicoccus rosea KRV36 adapts its photosynthesis to long days of polar summer.</title>
        <authorList>
            <person name="Tomasch J."/>
            <person name="Kopejtka K."/>
            <person name="Bily T."/>
            <person name="Gardiner A.T."/>
            <person name="Gardian Z."/>
            <person name="Shivaramu S."/>
            <person name="Koblizek M."/>
            <person name="Engelhardt F."/>
            <person name="Kaftan D."/>
        </authorList>
    </citation>
    <scope>NUCLEOTIDE SEQUENCE [LARGE SCALE GENOMIC DNA]</scope>
    <source>
        <strain evidence="3 4">R-30</strain>
    </source>
</reference>
<evidence type="ECO:0000313" key="4">
    <source>
        <dbReference type="Proteomes" id="UP001305521"/>
    </source>
</evidence>
<evidence type="ECO:0000313" key="3">
    <source>
        <dbReference type="EMBL" id="WPB84782.1"/>
    </source>
</evidence>
<keyword evidence="4" id="KW-1185">Reference proteome</keyword>
<dbReference type="Pfam" id="PF03401">
    <property type="entry name" value="TctC"/>
    <property type="match status" value="1"/>
</dbReference>
<protein>
    <submittedName>
        <fullName evidence="3">Tripartite tricarboxylate transporter substrate binding protein</fullName>
    </submittedName>
</protein>